<reference evidence="2" key="1">
    <citation type="submission" date="2021-01" db="EMBL/GenBank/DDBJ databases">
        <authorList>
            <person name="Corre E."/>
            <person name="Pelletier E."/>
            <person name="Niang G."/>
            <person name="Scheremetjew M."/>
            <person name="Finn R."/>
            <person name="Kale V."/>
            <person name="Holt S."/>
            <person name="Cochrane G."/>
            <person name="Meng A."/>
            <person name="Brown T."/>
            <person name="Cohen L."/>
        </authorList>
    </citation>
    <scope>NUCLEOTIDE SEQUENCE</scope>
    <source>
        <strain evidence="2">CCMP 769</strain>
    </source>
</reference>
<dbReference type="InterPro" id="IPR027417">
    <property type="entry name" value="P-loop_NTPase"/>
</dbReference>
<dbReference type="SUPFAM" id="SSF52540">
    <property type="entry name" value="P-loop containing nucleoside triphosphate hydrolases"/>
    <property type="match status" value="1"/>
</dbReference>
<accession>A0A7S2ZNF2</accession>
<dbReference type="Gene3D" id="3.40.50.300">
    <property type="entry name" value="P-loop containing nucleotide triphosphate hydrolases"/>
    <property type="match status" value="1"/>
</dbReference>
<gene>
    <name evidence="2" type="ORF">RMAR00112_LOCUS13897</name>
</gene>
<feature type="transmembrane region" description="Helical" evidence="1">
    <location>
        <begin position="20"/>
        <end position="43"/>
    </location>
</feature>
<dbReference type="AlphaFoldDB" id="A0A7S2ZNF2"/>
<dbReference type="PANTHER" id="PTHR33844">
    <property type="entry name" value="SULFOTRANSFER_1 DOMAIN-CONTAINING PROTEIN"/>
    <property type="match status" value="1"/>
</dbReference>
<proteinExistence type="predicted"/>
<evidence type="ECO:0000313" key="2">
    <source>
        <dbReference type="EMBL" id="CAE0045921.1"/>
    </source>
</evidence>
<organism evidence="2">
    <name type="scientific">Rhodosorus marinus</name>
    <dbReference type="NCBI Taxonomy" id="101924"/>
    <lineage>
        <taxon>Eukaryota</taxon>
        <taxon>Rhodophyta</taxon>
        <taxon>Stylonematophyceae</taxon>
        <taxon>Stylonematales</taxon>
        <taxon>Stylonemataceae</taxon>
        <taxon>Rhodosorus</taxon>
    </lineage>
</organism>
<protein>
    <recommendedName>
        <fullName evidence="3">Sulfotransferase domain-containing protein</fullName>
    </recommendedName>
</protein>
<evidence type="ECO:0000256" key="1">
    <source>
        <dbReference type="SAM" id="Phobius"/>
    </source>
</evidence>
<sequence length="460" mass="52326">MSLMNNGVGPIGLNETGLSWFGLFLQSLYFVLWTAMRMVWWVFQRMLWFFSGVSHDLWASQSAAGYRFGAHVQDIVYRFKYDEFMGASGRANFVSVHREFVSMDYLRKDNVFLYDVNKNEAVFVEAEPGQQLWRMEYGSFFSVNLFRYSKRMIIVPIEHFHRFAEELGDPTARLIFLPNGGRCGSTLLCQAFQATDAAVVYSEPYALDALSFMTGSLPQEVIDVLARDIIRVLCKPVASPKKVDMFVFKPKSPQVECVTSYGRVFPNAKQIFMWRDRRKTAESLEKLLRQLTLVQLGRVTSAFAGTITGKLSQMKMGPHSRFSVQDVVDLCQYPIVAGLLPVAIILSAYREFCNEGMKVVAVRYEDIVADKEHALKAIFEYCNLDMRLLPKALDGFLKDSQAQSGFARTTLQKVKNSQWSEEARRRADAMMERHGLPPMDVPVPCEGVISCPMEGTIYCT</sequence>
<dbReference type="EMBL" id="HBHW01018022">
    <property type="protein sequence ID" value="CAE0045921.1"/>
    <property type="molecule type" value="Transcribed_RNA"/>
</dbReference>
<keyword evidence="1" id="KW-0472">Membrane</keyword>
<keyword evidence="1" id="KW-0812">Transmembrane</keyword>
<evidence type="ECO:0008006" key="3">
    <source>
        <dbReference type="Google" id="ProtNLM"/>
    </source>
</evidence>
<dbReference type="PANTHER" id="PTHR33844:SF1">
    <property type="entry name" value="SULFOTRANSFERASE DOMAIN-CONTAINING PROTEIN"/>
    <property type="match status" value="1"/>
</dbReference>
<name>A0A7S2ZNF2_9RHOD</name>
<keyword evidence="1" id="KW-1133">Transmembrane helix</keyword>